<gene>
    <name evidence="2" type="ORF">COZ40_00555</name>
</gene>
<proteinExistence type="predicted"/>
<sequence>NPLDPHLFSFHDNTQAARLQEFALNLKNGIIPPRLAPNFSFQHGFPVFNFYAPFTYWVGWLFQVVGLTSALSLKTVLFLGLFVSFIGFFLFASLFFGFWGGLLGASIYSSSLWMAVEIFVRGNIGEIWFMALFPLSLYLLKKNDSNKNGFFFAITCICLSFLFTVHNVLSLVSVIFIVFFSLLLTHKKKALLSIVIGLLLASYFLVPALLENKLTYATEIASKTKYSDHFLCAWQLWKADRWSYGGSGTGCVNDDMSFQIGKVQLLLAVIGLGIFIHSLWKKGNNNIPFFILGWTVFSAFLTLELSMPIWDLFSPVMSIFQFPWRFLPFVVFGTGFFASYIVHIFANKKMQILIVIVLSMGVLFISSKFFSKPWKYTTDEYRSMFLTEKYIGQKAAYEIPEYFPRTGDYKTWRMYDRSEIGFYTNTLSYKINTPFYKEITVDQEQITLPIHYFPFWEISINGKKTIPRYFDTLGRPIFSGLALPSIVEVRYNETPIEKTSNIITVITFITLITIITNKKIWKKMNAILR</sequence>
<dbReference type="AlphaFoldDB" id="A0A2M7LLL8"/>
<reference evidence="3" key="1">
    <citation type="submission" date="2017-09" db="EMBL/GenBank/DDBJ databases">
        <title>Depth-based differentiation of microbial function through sediment-hosted aquifers and enrichment of novel symbionts in the deep terrestrial subsurface.</title>
        <authorList>
            <person name="Probst A.J."/>
            <person name="Ladd B."/>
            <person name="Jarett J.K."/>
            <person name="Geller-Mcgrath D.E."/>
            <person name="Sieber C.M.K."/>
            <person name="Emerson J.B."/>
            <person name="Anantharaman K."/>
            <person name="Thomas B.C."/>
            <person name="Malmstrom R."/>
            <person name="Stieglmeier M."/>
            <person name="Klingl A."/>
            <person name="Woyke T."/>
            <person name="Ryan C.M."/>
            <person name="Banfield J.F."/>
        </authorList>
    </citation>
    <scope>NUCLEOTIDE SEQUENCE [LARGE SCALE GENOMIC DNA]</scope>
</reference>
<name>A0A2M7LLL8_9BACT</name>
<evidence type="ECO:0000256" key="1">
    <source>
        <dbReference type="SAM" id="Phobius"/>
    </source>
</evidence>
<keyword evidence="1" id="KW-1133">Transmembrane helix</keyword>
<feature type="transmembrane region" description="Helical" evidence="1">
    <location>
        <begin position="352"/>
        <end position="370"/>
    </location>
</feature>
<feature type="transmembrane region" description="Helical" evidence="1">
    <location>
        <begin position="286"/>
        <end position="305"/>
    </location>
</feature>
<feature type="transmembrane region" description="Helical" evidence="1">
    <location>
        <begin position="499"/>
        <end position="516"/>
    </location>
</feature>
<protein>
    <recommendedName>
        <fullName evidence="4">Membrane protein 6-pyruvoyl-tetrahydropterin synthase-related domain-containing protein</fullName>
    </recommendedName>
</protein>
<feature type="transmembrane region" description="Helical" evidence="1">
    <location>
        <begin position="151"/>
        <end position="184"/>
    </location>
</feature>
<evidence type="ECO:0000313" key="2">
    <source>
        <dbReference type="EMBL" id="PIX68949.1"/>
    </source>
</evidence>
<evidence type="ECO:0008006" key="4">
    <source>
        <dbReference type="Google" id="ProtNLM"/>
    </source>
</evidence>
<feature type="non-terminal residue" evidence="2">
    <location>
        <position position="1"/>
    </location>
</feature>
<feature type="transmembrane region" description="Helical" evidence="1">
    <location>
        <begin position="190"/>
        <end position="210"/>
    </location>
</feature>
<feature type="transmembrane region" description="Helical" evidence="1">
    <location>
        <begin position="326"/>
        <end position="346"/>
    </location>
</feature>
<accession>A0A2M7LLL8</accession>
<feature type="transmembrane region" description="Helical" evidence="1">
    <location>
        <begin position="50"/>
        <end position="69"/>
    </location>
</feature>
<feature type="transmembrane region" description="Helical" evidence="1">
    <location>
        <begin position="76"/>
        <end position="98"/>
    </location>
</feature>
<feature type="transmembrane region" description="Helical" evidence="1">
    <location>
        <begin position="263"/>
        <end position="280"/>
    </location>
</feature>
<comment type="caution">
    <text evidence="2">The sequence shown here is derived from an EMBL/GenBank/DDBJ whole genome shotgun (WGS) entry which is preliminary data.</text>
</comment>
<evidence type="ECO:0000313" key="3">
    <source>
        <dbReference type="Proteomes" id="UP000228500"/>
    </source>
</evidence>
<keyword evidence="1" id="KW-0472">Membrane</keyword>
<keyword evidence="1" id="KW-0812">Transmembrane</keyword>
<organism evidence="2 3">
    <name type="scientific">Candidatus Roizmanbacteria bacterium CG_4_10_14_3_um_filter_39_13</name>
    <dbReference type="NCBI Taxonomy" id="1974831"/>
    <lineage>
        <taxon>Bacteria</taxon>
        <taxon>Candidatus Roizmaniibacteriota</taxon>
    </lineage>
</organism>
<dbReference type="EMBL" id="PFJH01000023">
    <property type="protein sequence ID" value="PIX68949.1"/>
    <property type="molecule type" value="Genomic_DNA"/>
</dbReference>
<dbReference type="Proteomes" id="UP000228500">
    <property type="component" value="Unassembled WGS sequence"/>
</dbReference>
<feature type="transmembrane region" description="Helical" evidence="1">
    <location>
        <begin position="118"/>
        <end position="139"/>
    </location>
</feature>